<name>A0A1N6FWW3_9BACT</name>
<accession>A0A1N6FWW3</accession>
<dbReference type="RefSeq" id="WP_074225598.1">
    <property type="nucleotide sequence ID" value="NZ_FSRC01000002.1"/>
</dbReference>
<proteinExistence type="predicted"/>
<evidence type="ECO:0000313" key="1">
    <source>
        <dbReference type="EMBL" id="SIN99799.1"/>
    </source>
</evidence>
<dbReference type="EMBL" id="FSRC01000002">
    <property type="protein sequence ID" value="SIN99799.1"/>
    <property type="molecule type" value="Genomic_DNA"/>
</dbReference>
<sequence length="118" mass="13061">MSTKPLFPFKKIGFLALTIFGLCLIAGESFAQSEQEKVDLENAKSSDRPILEDQIQNSENISTKILSPKVITNSPNKVAVKRDLPAGGVDKEIKKEESVPSTLSFNIFLYIVDKFKAD</sequence>
<organism evidence="1 2">
    <name type="scientific">Algoriphagus halophilus</name>
    <dbReference type="NCBI Taxonomy" id="226505"/>
    <lineage>
        <taxon>Bacteria</taxon>
        <taxon>Pseudomonadati</taxon>
        <taxon>Bacteroidota</taxon>
        <taxon>Cytophagia</taxon>
        <taxon>Cytophagales</taxon>
        <taxon>Cyclobacteriaceae</taxon>
        <taxon>Algoriphagus</taxon>
    </lineage>
</organism>
<protein>
    <submittedName>
        <fullName evidence="1">Uncharacterized protein</fullName>
    </submittedName>
</protein>
<dbReference type="OrthoDB" id="839483at2"/>
<dbReference type="Proteomes" id="UP000185221">
    <property type="component" value="Unassembled WGS sequence"/>
</dbReference>
<reference evidence="2" key="1">
    <citation type="submission" date="2016-11" db="EMBL/GenBank/DDBJ databases">
        <authorList>
            <person name="Varghese N."/>
            <person name="Submissions S."/>
        </authorList>
    </citation>
    <scope>NUCLEOTIDE SEQUENCE [LARGE SCALE GENOMIC DNA]</scope>
    <source>
        <strain evidence="2">DSM 15292</strain>
    </source>
</reference>
<evidence type="ECO:0000313" key="2">
    <source>
        <dbReference type="Proteomes" id="UP000185221"/>
    </source>
</evidence>
<gene>
    <name evidence="1" type="ORF">SAMN05444394_2796</name>
</gene>
<dbReference type="AlphaFoldDB" id="A0A1N6FWW3"/>
<keyword evidence="2" id="KW-1185">Reference proteome</keyword>